<dbReference type="EMBL" id="SLWQ01000009">
    <property type="protein sequence ID" value="TCO37682.1"/>
    <property type="molecule type" value="Genomic_DNA"/>
</dbReference>
<comment type="caution">
    <text evidence="2">The sequence shown here is derived from an EMBL/GenBank/DDBJ whole genome shotgun (WGS) entry which is preliminary data.</text>
</comment>
<organism evidence="2 3">
    <name type="scientific">Dokdonella fugitiva</name>
    <dbReference type="NCBI Taxonomy" id="328517"/>
    <lineage>
        <taxon>Bacteria</taxon>
        <taxon>Pseudomonadati</taxon>
        <taxon>Pseudomonadota</taxon>
        <taxon>Gammaproteobacteria</taxon>
        <taxon>Lysobacterales</taxon>
        <taxon>Rhodanobacteraceae</taxon>
        <taxon>Dokdonella</taxon>
    </lineage>
</organism>
<dbReference type="Pfam" id="PF21926">
    <property type="entry name" value="FeeM"/>
    <property type="match status" value="1"/>
</dbReference>
<sequence>MNLHDVRVAVTPDDLARVGAFRYRIYVEEQRKFAAHADHDARTLIEPLDRKASSLVYTIERGDEIVATMRVEFLDEEAQARHAAAFAAFDFIPPTQLMHFTRLMIAPAARNSDAMPKLLFLGFALALLKDRRFGLLTCKPELVPVFERYACLQYADAYVDEECGEQVPMAILGEPHYLRACGAPLAEWLVRHRTDSPYSQRVLERIDAWRAGRPRARAARRLVA</sequence>
<dbReference type="OrthoDB" id="1673783at2"/>
<feature type="domain" description="N-acyl amino acid synthase FeeM catalytic core" evidence="1">
    <location>
        <begin position="19"/>
        <end position="151"/>
    </location>
</feature>
<evidence type="ECO:0000313" key="3">
    <source>
        <dbReference type="Proteomes" id="UP000294862"/>
    </source>
</evidence>
<evidence type="ECO:0000259" key="1">
    <source>
        <dbReference type="Pfam" id="PF21926"/>
    </source>
</evidence>
<protein>
    <recommendedName>
        <fullName evidence="1">N-acyl amino acid synthase FeeM catalytic core domain-containing protein</fullName>
    </recommendedName>
</protein>
<name>A0A4R2I191_9GAMM</name>
<proteinExistence type="predicted"/>
<reference evidence="2 3" key="1">
    <citation type="journal article" date="2015" name="Stand. Genomic Sci.">
        <title>Genomic Encyclopedia of Bacterial and Archaeal Type Strains, Phase III: the genomes of soil and plant-associated and newly described type strains.</title>
        <authorList>
            <person name="Whitman W.B."/>
            <person name="Woyke T."/>
            <person name="Klenk H.P."/>
            <person name="Zhou Y."/>
            <person name="Lilburn T.G."/>
            <person name="Beck B.J."/>
            <person name="De Vos P."/>
            <person name="Vandamme P."/>
            <person name="Eisen J.A."/>
            <person name="Garrity G."/>
            <person name="Hugenholtz P."/>
            <person name="Kyrpides N.C."/>
        </authorList>
    </citation>
    <scope>NUCLEOTIDE SEQUENCE [LARGE SCALE GENOMIC DNA]</scope>
    <source>
        <strain evidence="2 3">A3</strain>
    </source>
</reference>
<dbReference type="RefSeq" id="WP_131999652.1">
    <property type="nucleotide sequence ID" value="NZ_SLWQ01000009.1"/>
</dbReference>
<accession>A0A4R2I191</accession>
<keyword evidence="3" id="KW-1185">Reference proteome</keyword>
<dbReference type="AlphaFoldDB" id="A0A4R2I191"/>
<dbReference type="Gene3D" id="3.40.630.30">
    <property type="match status" value="1"/>
</dbReference>
<gene>
    <name evidence="2" type="ORF">EV148_10934</name>
</gene>
<evidence type="ECO:0000313" key="2">
    <source>
        <dbReference type="EMBL" id="TCO37682.1"/>
    </source>
</evidence>
<dbReference type="SUPFAM" id="SSF55729">
    <property type="entry name" value="Acyl-CoA N-acyltransferases (Nat)"/>
    <property type="match status" value="1"/>
</dbReference>
<dbReference type="Proteomes" id="UP000294862">
    <property type="component" value="Unassembled WGS sequence"/>
</dbReference>
<dbReference type="InterPro" id="IPR054597">
    <property type="entry name" value="FeeM_cat"/>
</dbReference>
<dbReference type="InterPro" id="IPR016181">
    <property type="entry name" value="Acyl_CoA_acyltransferase"/>
</dbReference>